<evidence type="ECO:0000313" key="3">
    <source>
        <dbReference type="Proteomes" id="UP000034085"/>
    </source>
</evidence>
<dbReference type="Proteomes" id="UP000034085">
    <property type="component" value="Chromosome"/>
</dbReference>
<evidence type="ECO:0000313" key="2">
    <source>
        <dbReference type="EMBL" id="AKE58905.1"/>
    </source>
</evidence>
<organism evidence="2 3">
    <name type="scientific">Citrobacter amalonaticus Y19</name>
    <dbReference type="NCBI Taxonomy" id="1261127"/>
    <lineage>
        <taxon>Bacteria</taxon>
        <taxon>Pseudomonadati</taxon>
        <taxon>Pseudomonadota</taxon>
        <taxon>Gammaproteobacteria</taxon>
        <taxon>Enterobacterales</taxon>
        <taxon>Enterobacteriaceae</taxon>
        <taxon>Citrobacter</taxon>
    </lineage>
</organism>
<reference evidence="2 3" key="1">
    <citation type="journal article" date="2013" name="Appl. Microbiol. Biotechnol.">
        <title>Glycerol assimilation and production of 1,3-propanediol by Citrobacter amalonaticus Y19.</title>
        <authorList>
            <person name="Ainala S.K."/>
            <person name="Ashok S."/>
            <person name="Ko Y."/>
            <person name="Park S."/>
        </authorList>
    </citation>
    <scope>NUCLEOTIDE SEQUENCE [LARGE SCALE GENOMIC DNA]</scope>
    <source>
        <strain evidence="2 3">Y19</strain>
    </source>
</reference>
<proteinExistence type="predicted"/>
<evidence type="ECO:0000256" key="1">
    <source>
        <dbReference type="SAM" id="MobiDB-lite"/>
    </source>
</evidence>
<feature type="compositionally biased region" description="Polar residues" evidence="1">
    <location>
        <begin position="10"/>
        <end position="31"/>
    </location>
</feature>
<sequence>MKRSVGFNAQEAQATAENSNPETKENSQTSEPGREIHYTIVFTSREQTAFAETEMKFKILLLFSGLAGQPERMICKVLTGS</sequence>
<feature type="region of interest" description="Disordered" evidence="1">
    <location>
        <begin position="1"/>
        <end position="35"/>
    </location>
</feature>
<dbReference type="PATRIC" id="fig|1261127.3.peg.2019"/>
<dbReference type="AlphaFoldDB" id="A0A0F6REW9"/>
<gene>
    <name evidence="2" type="ORF">F384_09690</name>
</gene>
<dbReference type="HOGENOM" id="CLU_2567672_0_0_6"/>
<dbReference type="EMBL" id="CP011132">
    <property type="protein sequence ID" value="AKE58905.1"/>
    <property type="molecule type" value="Genomic_DNA"/>
</dbReference>
<name>A0A0F6REW9_CITAM</name>
<protein>
    <submittedName>
        <fullName evidence="2">Uncharacterized protein</fullName>
    </submittedName>
</protein>
<dbReference type="KEGG" id="cama:F384_09690"/>
<accession>A0A0F6REW9</accession>